<sequence length="461" mass="49420">MPKSRSRGDGAGGGEHRDRTPSHSPPRYLVLSLIFIITAINYADRSSLSITGSSISAELRFSTVQLGYIFSAFSWAYVLGQLPGGVLLDRFGARRIYALSLALWTVVTAAISLVGLITTPVLVAVTIVFALRLLLGVFESPAFPVNARVANTWFPTAERGRATAVFNSAQYFATALFAPVMGWITHELGWRWVFVMLGVLGLTLAVGWSRWMDSPRHHRRVTPAELDTMTTGGALVDLDEACTRAEQRVPLDRRTIAKIFSTRPLWGVYISRYAVNALTYFFITWFPVYLVEGRGLALLEVGFVAALPALCGFAGGLAGGFVSDALLRRGASLTAARKIPSVTGMALATSFALCSLTDSSALIVAIMTLAFFGKGLGALGWAITTDIAPPQATSFVGSTMNAFGNAAGIVTPIVIGYTVQATGSFDTALWFVAAHGVLALIGFAVMGKIKRIEFDTREKTA</sequence>
<evidence type="ECO:0000256" key="4">
    <source>
        <dbReference type="ARBA" id="ARBA00022989"/>
    </source>
</evidence>
<feature type="transmembrane region" description="Helical" evidence="7">
    <location>
        <begin position="362"/>
        <end position="383"/>
    </location>
</feature>
<dbReference type="Gene3D" id="1.20.1250.20">
    <property type="entry name" value="MFS general substrate transporter like domains"/>
    <property type="match status" value="2"/>
</dbReference>
<reference evidence="9 10" key="1">
    <citation type="submission" date="2014-07" db="EMBL/GenBank/DDBJ databases">
        <title>Whole Genome Sequence of the Amycolatopsis methanolica 239.</title>
        <authorList>
            <person name="Tang B."/>
        </authorList>
    </citation>
    <scope>NUCLEOTIDE SEQUENCE [LARGE SCALE GENOMIC DNA]</scope>
    <source>
        <strain evidence="9 10">239</strain>
    </source>
</reference>
<keyword evidence="4 7" id="KW-1133">Transmembrane helix</keyword>
<dbReference type="KEGG" id="amq:AMETH_4419"/>
<dbReference type="InterPro" id="IPR036259">
    <property type="entry name" value="MFS_trans_sf"/>
</dbReference>
<evidence type="ECO:0000313" key="9">
    <source>
        <dbReference type="EMBL" id="AIJ24511.1"/>
    </source>
</evidence>
<proteinExistence type="predicted"/>
<comment type="subcellular location">
    <subcellularLocation>
        <location evidence="1">Cell membrane</location>
        <topology evidence="1">Multi-pass membrane protein</topology>
    </subcellularLocation>
</comment>
<feature type="transmembrane region" description="Helical" evidence="7">
    <location>
        <begin position="427"/>
        <end position="447"/>
    </location>
</feature>
<feature type="transmembrane region" description="Helical" evidence="7">
    <location>
        <begin position="26"/>
        <end position="43"/>
    </location>
</feature>
<evidence type="ECO:0000256" key="2">
    <source>
        <dbReference type="ARBA" id="ARBA00022475"/>
    </source>
</evidence>
<dbReference type="EMBL" id="CP009110">
    <property type="protein sequence ID" value="AIJ24511.1"/>
    <property type="molecule type" value="Genomic_DNA"/>
</dbReference>
<keyword evidence="10" id="KW-1185">Reference proteome</keyword>
<feature type="transmembrane region" description="Helical" evidence="7">
    <location>
        <begin position="164"/>
        <end position="184"/>
    </location>
</feature>
<feature type="domain" description="Major facilitator superfamily (MFS) profile" evidence="8">
    <location>
        <begin position="30"/>
        <end position="451"/>
    </location>
</feature>
<protein>
    <submittedName>
        <fullName evidence="9">Major facilitator superfamily transporter phthalate permease</fullName>
    </submittedName>
</protein>
<evidence type="ECO:0000256" key="1">
    <source>
        <dbReference type="ARBA" id="ARBA00004651"/>
    </source>
</evidence>
<dbReference type="PIRSF" id="PIRSF002808">
    <property type="entry name" value="Hexose_phosphate_transp"/>
    <property type="match status" value="1"/>
</dbReference>
<dbReference type="RefSeq" id="WP_017983345.1">
    <property type="nucleotide sequence ID" value="NZ_AQUL01000001.1"/>
</dbReference>
<dbReference type="AlphaFoldDB" id="A0A076N036"/>
<dbReference type="STRING" id="1068978.AMETH_4419"/>
<feature type="transmembrane region" description="Helical" evidence="7">
    <location>
        <begin position="395"/>
        <end position="415"/>
    </location>
</feature>
<feature type="transmembrane region" description="Helical" evidence="7">
    <location>
        <begin position="339"/>
        <end position="356"/>
    </location>
</feature>
<dbReference type="PANTHER" id="PTHR11662">
    <property type="entry name" value="SOLUTE CARRIER FAMILY 17"/>
    <property type="match status" value="1"/>
</dbReference>
<name>A0A076N036_AMYME</name>
<dbReference type="InterPro" id="IPR011701">
    <property type="entry name" value="MFS"/>
</dbReference>
<feature type="transmembrane region" description="Helical" evidence="7">
    <location>
        <begin position="96"/>
        <end position="117"/>
    </location>
</feature>
<evidence type="ECO:0000259" key="8">
    <source>
        <dbReference type="PROSITE" id="PS50850"/>
    </source>
</evidence>
<dbReference type="InterPro" id="IPR000849">
    <property type="entry name" value="Sugar_P_transporter"/>
</dbReference>
<gene>
    <name evidence="9" type="primary">gudP</name>
    <name evidence="9" type="ORF">AMETH_4419</name>
</gene>
<keyword evidence="5 7" id="KW-0472">Membrane</keyword>
<dbReference type="NCBIfam" id="TIGR00893">
    <property type="entry name" value="2A0114"/>
    <property type="match status" value="1"/>
</dbReference>
<feature type="transmembrane region" description="Helical" evidence="7">
    <location>
        <begin position="273"/>
        <end position="291"/>
    </location>
</feature>
<dbReference type="InterPro" id="IPR050382">
    <property type="entry name" value="MFS_Na/Anion_cotransporter"/>
</dbReference>
<dbReference type="GO" id="GO:0005886">
    <property type="term" value="C:plasma membrane"/>
    <property type="evidence" value="ECO:0007669"/>
    <property type="project" value="UniProtKB-SubCell"/>
</dbReference>
<dbReference type="eggNOG" id="COG2271">
    <property type="taxonomic scope" value="Bacteria"/>
</dbReference>
<dbReference type="PROSITE" id="PS50850">
    <property type="entry name" value="MFS"/>
    <property type="match status" value="1"/>
</dbReference>
<keyword evidence="2" id="KW-1003">Cell membrane</keyword>
<dbReference type="Pfam" id="PF07690">
    <property type="entry name" value="MFS_1"/>
    <property type="match status" value="1"/>
</dbReference>
<evidence type="ECO:0000256" key="3">
    <source>
        <dbReference type="ARBA" id="ARBA00022692"/>
    </source>
</evidence>
<dbReference type="SUPFAM" id="SSF103473">
    <property type="entry name" value="MFS general substrate transporter"/>
    <property type="match status" value="1"/>
</dbReference>
<dbReference type="OrthoDB" id="8596007at2"/>
<feature type="transmembrane region" description="Helical" evidence="7">
    <location>
        <begin position="63"/>
        <end position="84"/>
    </location>
</feature>
<dbReference type="Proteomes" id="UP000062973">
    <property type="component" value="Chromosome"/>
</dbReference>
<keyword evidence="3 7" id="KW-0812">Transmembrane</keyword>
<feature type="transmembrane region" description="Helical" evidence="7">
    <location>
        <begin position="190"/>
        <end position="211"/>
    </location>
</feature>
<dbReference type="CDD" id="cd17319">
    <property type="entry name" value="MFS_ExuT_GudP_like"/>
    <property type="match status" value="1"/>
</dbReference>
<feature type="transmembrane region" description="Helical" evidence="7">
    <location>
        <begin position="123"/>
        <end position="143"/>
    </location>
</feature>
<evidence type="ECO:0000256" key="7">
    <source>
        <dbReference type="SAM" id="Phobius"/>
    </source>
</evidence>
<evidence type="ECO:0000313" key="10">
    <source>
        <dbReference type="Proteomes" id="UP000062973"/>
    </source>
</evidence>
<dbReference type="PATRIC" id="fig|1068978.7.peg.4736"/>
<dbReference type="HOGENOM" id="CLU_001265_5_1_11"/>
<accession>A0A076N036</accession>
<evidence type="ECO:0000256" key="5">
    <source>
        <dbReference type="ARBA" id="ARBA00023136"/>
    </source>
</evidence>
<evidence type="ECO:0000256" key="6">
    <source>
        <dbReference type="SAM" id="MobiDB-lite"/>
    </source>
</evidence>
<dbReference type="PANTHER" id="PTHR11662:SF399">
    <property type="entry name" value="FI19708P1-RELATED"/>
    <property type="match status" value="1"/>
</dbReference>
<feature type="region of interest" description="Disordered" evidence="6">
    <location>
        <begin position="1"/>
        <end position="24"/>
    </location>
</feature>
<feature type="transmembrane region" description="Helical" evidence="7">
    <location>
        <begin position="303"/>
        <end position="327"/>
    </location>
</feature>
<organism evidence="9 10">
    <name type="scientific">Amycolatopsis methanolica 239</name>
    <dbReference type="NCBI Taxonomy" id="1068978"/>
    <lineage>
        <taxon>Bacteria</taxon>
        <taxon>Bacillati</taxon>
        <taxon>Actinomycetota</taxon>
        <taxon>Actinomycetes</taxon>
        <taxon>Pseudonocardiales</taxon>
        <taxon>Pseudonocardiaceae</taxon>
        <taxon>Amycolatopsis</taxon>
        <taxon>Amycolatopsis methanolica group</taxon>
    </lineage>
</organism>
<dbReference type="GO" id="GO:0022857">
    <property type="term" value="F:transmembrane transporter activity"/>
    <property type="evidence" value="ECO:0007669"/>
    <property type="project" value="InterPro"/>
</dbReference>
<dbReference type="InterPro" id="IPR020846">
    <property type="entry name" value="MFS_dom"/>
</dbReference>